<keyword evidence="3" id="KW-0949">S-adenosyl-L-methionine</keyword>
<dbReference type="AlphaFoldDB" id="A0A382Z353"/>
<dbReference type="InterPro" id="IPR029063">
    <property type="entry name" value="SAM-dependent_MTases_sf"/>
</dbReference>
<dbReference type="GO" id="GO:0032259">
    <property type="term" value="P:methylation"/>
    <property type="evidence" value="ECO:0007669"/>
    <property type="project" value="UniProtKB-KW"/>
</dbReference>
<dbReference type="SUPFAM" id="SSF53335">
    <property type="entry name" value="S-adenosyl-L-methionine-dependent methyltransferases"/>
    <property type="match status" value="1"/>
</dbReference>
<dbReference type="PANTHER" id="PTHR10509:SF14">
    <property type="entry name" value="CAFFEOYL-COA O-METHYLTRANSFERASE 3-RELATED"/>
    <property type="match status" value="1"/>
</dbReference>
<evidence type="ECO:0000256" key="3">
    <source>
        <dbReference type="ARBA" id="ARBA00022691"/>
    </source>
</evidence>
<proteinExistence type="predicted"/>
<evidence type="ECO:0000313" key="4">
    <source>
        <dbReference type="EMBL" id="SVD89881.1"/>
    </source>
</evidence>
<protein>
    <recommendedName>
        <fullName evidence="5">O-methyltransferase domain-containing protein</fullName>
    </recommendedName>
</protein>
<evidence type="ECO:0000256" key="1">
    <source>
        <dbReference type="ARBA" id="ARBA00022603"/>
    </source>
</evidence>
<dbReference type="EMBL" id="UINC01180599">
    <property type="protein sequence ID" value="SVD89881.1"/>
    <property type="molecule type" value="Genomic_DNA"/>
</dbReference>
<gene>
    <name evidence="4" type="ORF">METZ01_LOCUS442735</name>
</gene>
<organism evidence="4">
    <name type="scientific">marine metagenome</name>
    <dbReference type="NCBI Taxonomy" id="408172"/>
    <lineage>
        <taxon>unclassified sequences</taxon>
        <taxon>metagenomes</taxon>
        <taxon>ecological metagenomes</taxon>
    </lineage>
</organism>
<accession>A0A382Z353</accession>
<keyword evidence="2" id="KW-0808">Transferase</keyword>
<evidence type="ECO:0008006" key="5">
    <source>
        <dbReference type="Google" id="ProtNLM"/>
    </source>
</evidence>
<dbReference type="InterPro" id="IPR002935">
    <property type="entry name" value="SAM_O-MeTrfase"/>
</dbReference>
<reference evidence="4" key="1">
    <citation type="submission" date="2018-05" db="EMBL/GenBank/DDBJ databases">
        <authorList>
            <person name="Lanie J.A."/>
            <person name="Ng W.-L."/>
            <person name="Kazmierczak K.M."/>
            <person name="Andrzejewski T.M."/>
            <person name="Davidsen T.M."/>
            <person name="Wayne K.J."/>
            <person name="Tettelin H."/>
            <person name="Glass J.I."/>
            <person name="Rusch D."/>
            <person name="Podicherti R."/>
            <person name="Tsui H.-C.T."/>
            <person name="Winkler M.E."/>
        </authorList>
    </citation>
    <scope>NUCLEOTIDE SEQUENCE</scope>
</reference>
<dbReference type="InterPro" id="IPR050362">
    <property type="entry name" value="Cation-dep_OMT"/>
</dbReference>
<evidence type="ECO:0000256" key="2">
    <source>
        <dbReference type="ARBA" id="ARBA00022679"/>
    </source>
</evidence>
<dbReference type="PROSITE" id="PS51682">
    <property type="entry name" value="SAM_OMT_I"/>
    <property type="match status" value="1"/>
</dbReference>
<keyword evidence="1" id="KW-0489">Methyltransferase</keyword>
<dbReference type="PANTHER" id="PTHR10509">
    <property type="entry name" value="O-METHYLTRANSFERASE-RELATED"/>
    <property type="match status" value="1"/>
</dbReference>
<feature type="non-terminal residue" evidence="4">
    <location>
        <position position="157"/>
    </location>
</feature>
<sequence>MSTGILNYTTNLREYLWEKGIEEHPALKELRLETAKLPQSMMQICPEQGALMANLIRLMSAKKTLEIGTFTGYSALSVALALPEDGELIACDVSEEWTAMGKKKWEQAGVSHKINLQIGPAVDTLESLLEEGQHGSFDFAFIDADKANYPAYYEKCL</sequence>
<dbReference type="GO" id="GO:0008171">
    <property type="term" value="F:O-methyltransferase activity"/>
    <property type="evidence" value="ECO:0007669"/>
    <property type="project" value="InterPro"/>
</dbReference>
<name>A0A382Z353_9ZZZZ</name>
<dbReference type="Gene3D" id="3.40.50.150">
    <property type="entry name" value="Vaccinia Virus protein VP39"/>
    <property type="match status" value="1"/>
</dbReference>
<dbReference type="Pfam" id="PF01596">
    <property type="entry name" value="Methyltransf_3"/>
    <property type="match status" value="1"/>
</dbReference>
<dbReference type="GO" id="GO:0008757">
    <property type="term" value="F:S-adenosylmethionine-dependent methyltransferase activity"/>
    <property type="evidence" value="ECO:0007669"/>
    <property type="project" value="TreeGrafter"/>
</dbReference>